<dbReference type="AlphaFoldDB" id="A0A0C4YHI8"/>
<proteinExistence type="inferred from homology"/>
<sequence>MPKMRAVDAAIAVLEKEGITTAFGVPGAAINPFYSAMRRAGTIDHFLARHVEGASHMAEGYTRAEAGNIGVCIGTSGPAGTDMITGLYSAWADSIPILCITGQAPRARLYKEDFQAVDIESIAKPVTKWAVTVREPALVPQVFQQAFHLMRSGRPGPVLIDLPFDVQVAEIEFDPETYQPLAPYKPVASRAQIEKAIAMLNAAERPLIVCGGGVINADAAELLVEFAELVNVPVVPTLMGWGVLADDHPLQAGMVGLQTSHRYGNATMLASDFVLGIGNRWANRHTGSVEVYTKGRKFVHVDIEPTQIGRVFGPDLGIVSDAKAALEQFVEVAREMKMAGRLPCRKSWVADVQKRRRTMQRKSDFDNVPVKPQRVYREMNQYFPRDVRYVSTIGLSQIAAAQFLSVNEPRHWINCGQAGPLGWTIPAAIGVKVASPESDVVAISGDYDFQFMIEELAVAAQFKVPYIHLVVNNSYLGLIRQAQRNFEMDYCVQLAFDNVNSPELNGYGVDHVKVVEGLGCKAIRVFKPEDIAPAFAEARDLMAEFSVPVVVEVILERVTNIAMGTEIDNINEFEPIEDIEEAILKEEVETA</sequence>
<dbReference type="InterPro" id="IPR029061">
    <property type="entry name" value="THDP-binding"/>
</dbReference>
<evidence type="ECO:0000313" key="8">
    <source>
        <dbReference type="EMBL" id="QOT76296.1"/>
    </source>
</evidence>
<evidence type="ECO:0000313" key="7">
    <source>
        <dbReference type="EMBL" id="AJG21384.1"/>
    </source>
</evidence>
<dbReference type="InterPro" id="IPR012000">
    <property type="entry name" value="Thiamin_PyroP_enz_cen_dom"/>
</dbReference>
<keyword evidence="2 3" id="KW-0786">Thiamine pyrophosphate</keyword>
<dbReference type="NCBIfam" id="TIGR01504">
    <property type="entry name" value="glyox_carbo_lig"/>
    <property type="match status" value="1"/>
</dbReference>
<comment type="similarity">
    <text evidence="1 3">Belongs to the TPP enzyme family.</text>
</comment>
<dbReference type="InterPro" id="IPR029035">
    <property type="entry name" value="DHS-like_NAD/FAD-binding_dom"/>
</dbReference>
<dbReference type="EMBL" id="CP010536">
    <property type="protein sequence ID" value="AJG21384.1"/>
    <property type="molecule type" value="Genomic_DNA"/>
</dbReference>
<feature type="domain" description="Thiamine pyrophosphate enzyme TPP-binding" evidence="5">
    <location>
        <begin position="393"/>
        <end position="553"/>
    </location>
</feature>
<evidence type="ECO:0000256" key="3">
    <source>
        <dbReference type="RuleBase" id="RU362132"/>
    </source>
</evidence>
<dbReference type="Proteomes" id="UP000397656">
    <property type="component" value="Chromosome 1"/>
</dbReference>
<dbReference type="NCBIfam" id="NF008431">
    <property type="entry name" value="PRK11269.1"/>
    <property type="match status" value="1"/>
</dbReference>
<name>A0A0C4YHI8_9BURK</name>
<protein>
    <submittedName>
        <fullName evidence="7">Glyoxylate carboligase</fullName>
        <ecNumber evidence="7">4.1.1.47</ecNumber>
    </submittedName>
</protein>
<evidence type="ECO:0000256" key="2">
    <source>
        <dbReference type="ARBA" id="ARBA00023052"/>
    </source>
</evidence>
<dbReference type="Pfam" id="PF02776">
    <property type="entry name" value="TPP_enzyme_N"/>
    <property type="match status" value="1"/>
</dbReference>
<dbReference type="PANTHER" id="PTHR18968:SF14">
    <property type="entry name" value="GLYOXYLATE CARBOLIGASE"/>
    <property type="match status" value="1"/>
</dbReference>
<dbReference type="GO" id="GO:0009028">
    <property type="term" value="F:tartronate-semialdehyde synthase activity"/>
    <property type="evidence" value="ECO:0007669"/>
    <property type="project" value="UniProtKB-EC"/>
</dbReference>
<dbReference type="STRING" id="68895.RR42_m4035"/>
<feature type="domain" description="Thiamine pyrophosphate enzyme N-terminal TPP-binding" evidence="6">
    <location>
        <begin position="4"/>
        <end position="120"/>
    </location>
</feature>
<dbReference type="GO" id="GO:0009099">
    <property type="term" value="P:L-valine biosynthetic process"/>
    <property type="evidence" value="ECO:0007669"/>
    <property type="project" value="TreeGrafter"/>
</dbReference>
<dbReference type="Pfam" id="PF02775">
    <property type="entry name" value="TPP_enzyme_C"/>
    <property type="match status" value="1"/>
</dbReference>
<dbReference type="GO" id="GO:0009436">
    <property type="term" value="P:glyoxylate catabolic process"/>
    <property type="evidence" value="ECO:0007669"/>
    <property type="project" value="InterPro"/>
</dbReference>
<dbReference type="EC" id="4.1.1.47" evidence="7"/>
<evidence type="ECO:0000313" key="10">
    <source>
        <dbReference type="Proteomes" id="UP000397656"/>
    </source>
</evidence>
<evidence type="ECO:0000259" key="4">
    <source>
        <dbReference type="Pfam" id="PF00205"/>
    </source>
</evidence>
<dbReference type="GO" id="GO:0005948">
    <property type="term" value="C:acetolactate synthase complex"/>
    <property type="evidence" value="ECO:0007669"/>
    <property type="project" value="TreeGrafter"/>
</dbReference>
<evidence type="ECO:0000259" key="5">
    <source>
        <dbReference type="Pfam" id="PF02775"/>
    </source>
</evidence>
<dbReference type="Proteomes" id="UP000031843">
    <property type="component" value="Chromosome main"/>
</dbReference>
<dbReference type="FunFam" id="3.40.50.1220:FF:000008">
    <property type="entry name" value="Acetolactate synthase"/>
    <property type="match status" value="1"/>
</dbReference>
<organism evidence="7 9">
    <name type="scientific">Cupriavidus basilensis</name>
    <dbReference type="NCBI Taxonomy" id="68895"/>
    <lineage>
        <taxon>Bacteria</taxon>
        <taxon>Pseudomonadati</taxon>
        <taxon>Pseudomonadota</taxon>
        <taxon>Betaproteobacteria</taxon>
        <taxon>Burkholderiales</taxon>
        <taxon>Burkholderiaceae</taxon>
        <taxon>Cupriavidus</taxon>
    </lineage>
</organism>
<feature type="domain" description="Thiamine pyrophosphate enzyme central" evidence="4">
    <location>
        <begin position="193"/>
        <end position="328"/>
    </location>
</feature>
<keyword evidence="7" id="KW-0436">Ligase</keyword>
<accession>A0A0C4YHI8</accession>
<dbReference type="EMBL" id="CP062803">
    <property type="protein sequence ID" value="QOT76296.1"/>
    <property type="molecule type" value="Genomic_DNA"/>
</dbReference>
<dbReference type="CDD" id="cd07035">
    <property type="entry name" value="TPP_PYR_POX_like"/>
    <property type="match status" value="1"/>
</dbReference>
<dbReference type="Pfam" id="PF00205">
    <property type="entry name" value="TPP_enzyme_M"/>
    <property type="match status" value="1"/>
</dbReference>
<dbReference type="InterPro" id="IPR045229">
    <property type="entry name" value="TPP_enz"/>
</dbReference>
<dbReference type="Gene3D" id="3.40.50.970">
    <property type="match status" value="2"/>
</dbReference>
<reference evidence="8 10" key="2">
    <citation type="submission" date="2020-10" db="EMBL/GenBank/DDBJ databases">
        <title>Complete genome sequence of Cupriavidus basilensis CCUG 49340T.</title>
        <authorList>
            <person name="Salva-Serra F."/>
            <person name="Donoso R.A."/>
            <person name="Cho K.H."/>
            <person name="Yoo J.A."/>
            <person name="Lee K."/>
            <person name="Yoon S.-H."/>
            <person name="Perez-Pantoja D."/>
            <person name="Moore E.R.B."/>
        </authorList>
    </citation>
    <scope>NUCLEOTIDE SEQUENCE [LARGE SCALE GENOMIC DNA]</scope>
    <source>
        <strain evidence="10">CCUG 49340</strain>
        <strain evidence="8">DSM 11853</strain>
    </source>
</reference>
<dbReference type="GO" id="GO:0050660">
    <property type="term" value="F:flavin adenine dinucleotide binding"/>
    <property type="evidence" value="ECO:0007669"/>
    <property type="project" value="TreeGrafter"/>
</dbReference>
<dbReference type="PANTHER" id="PTHR18968">
    <property type="entry name" value="THIAMINE PYROPHOSPHATE ENZYMES"/>
    <property type="match status" value="1"/>
</dbReference>
<dbReference type="KEGG" id="cbw:RR42_m4035"/>
<evidence type="ECO:0000259" key="6">
    <source>
        <dbReference type="Pfam" id="PF02776"/>
    </source>
</evidence>
<dbReference type="Gene3D" id="3.40.50.1220">
    <property type="entry name" value="TPP-binding domain"/>
    <property type="match status" value="1"/>
</dbReference>
<dbReference type="SUPFAM" id="SSF52467">
    <property type="entry name" value="DHS-like NAD/FAD-binding domain"/>
    <property type="match status" value="1"/>
</dbReference>
<dbReference type="InterPro" id="IPR011766">
    <property type="entry name" value="TPP_enzyme_TPP-bd"/>
</dbReference>
<evidence type="ECO:0000313" key="9">
    <source>
        <dbReference type="Proteomes" id="UP000031843"/>
    </source>
</evidence>
<dbReference type="GO" id="GO:0000287">
    <property type="term" value="F:magnesium ion binding"/>
    <property type="evidence" value="ECO:0007669"/>
    <property type="project" value="InterPro"/>
</dbReference>
<dbReference type="InterPro" id="IPR006397">
    <property type="entry name" value="Glyox_carbo_lig"/>
</dbReference>
<dbReference type="OrthoDB" id="2254214at2"/>
<dbReference type="GO" id="GO:0009097">
    <property type="term" value="P:isoleucine biosynthetic process"/>
    <property type="evidence" value="ECO:0007669"/>
    <property type="project" value="TreeGrafter"/>
</dbReference>
<dbReference type="InterPro" id="IPR012001">
    <property type="entry name" value="Thiamin_PyroP_enz_TPP-bd_dom"/>
</dbReference>
<evidence type="ECO:0000256" key="1">
    <source>
        <dbReference type="ARBA" id="ARBA00007812"/>
    </source>
</evidence>
<keyword evidence="9" id="KW-1185">Reference proteome</keyword>
<dbReference type="RefSeq" id="WP_043350593.1">
    <property type="nucleotide sequence ID" value="NZ_CP010536.1"/>
</dbReference>
<dbReference type="GO" id="GO:0030976">
    <property type="term" value="F:thiamine pyrophosphate binding"/>
    <property type="evidence" value="ECO:0007669"/>
    <property type="project" value="InterPro"/>
</dbReference>
<reference evidence="7 9" key="1">
    <citation type="journal article" date="2015" name="Genome Announc.">
        <title>Complete Genome Sequence of Cupriavidus basilensis 4G11, Isolated from the Oak Ridge Field Research Center Site.</title>
        <authorList>
            <person name="Ray J."/>
            <person name="Waters R.J."/>
            <person name="Skerker J.M."/>
            <person name="Kuehl J.V."/>
            <person name="Price M.N."/>
            <person name="Huang J."/>
            <person name="Chakraborty R."/>
            <person name="Arkin A.P."/>
            <person name="Deutschbauer A."/>
        </authorList>
    </citation>
    <scope>NUCLEOTIDE SEQUENCE [LARGE SCALE GENOMIC DNA]</scope>
    <source>
        <strain evidence="7">4G11</strain>
    </source>
</reference>
<dbReference type="FunFam" id="3.40.50.970:FF:000007">
    <property type="entry name" value="Acetolactate synthase"/>
    <property type="match status" value="1"/>
</dbReference>
<keyword evidence="7" id="KW-0456">Lyase</keyword>
<dbReference type="GO" id="GO:0016874">
    <property type="term" value="F:ligase activity"/>
    <property type="evidence" value="ECO:0007669"/>
    <property type="project" value="UniProtKB-KW"/>
</dbReference>
<gene>
    <name evidence="8" type="primary">gcl</name>
    <name evidence="8" type="ORF">F7R26_019555</name>
    <name evidence="7" type="ORF">RR42_m4035</name>
</gene>
<dbReference type="GeneID" id="98403124"/>
<dbReference type="SUPFAM" id="SSF52518">
    <property type="entry name" value="Thiamin diphosphate-binding fold (THDP-binding)"/>
    <property type="match status" value="2"/>
</dbReference>